<accession>A0A812VEJ5</accession>
<name>A0A812VEJ5_9DINO</name>
<sequence>MIWDEPPVRLLLQKSNADVIIVSACAYGWDIYKRWAFASTFRYMQQLAAKCRHPEGSHAPVAGVQDSSGGYISQQTSEFPEPVASKSAAPVDVAPNQLLQLLPTKGQFDPPFAHQDGAGIFSVPDWSFPPSGAVDRLCQVRQALTAKLFEMKAPLRLREHVASKSEQPLFSDQEVSEFRAVFQEFLEASSGRKVGWSVKPHQPYALQALRQPDTSLFPSLLEGAPSGLAGITFQGRTFFYRVMPFGMSCSAYWWQRLSGFLVRTWHGGLLWLSHFLSSALDISACLILAFAAVFGVRLSWPKLQLGSSVVWIGWSLNYRAGTVQVTATKKEKLSRVLRPLLGEGRVELRDLQKALGLWAYCSGSRSYMWSCVRGCQFSMMTLLACLNDTLIFITVPLTSKRIWLRITDPQSRFRRLSKLSRKLLLFWHEWSQAYHFHECFHLPPRHLDCVMAADAFASGEELGIGGFIEISGSQPVFWFSERYRLSDFKYLDLPLHQDAQRDISCWETLAQAQVGLMLLFSHLCPGGRIRLTLPSFSDNTGAEAVCAKLLTTKSPLCFFAQLVAMVSTRLGISLDVQHISGERNEDADLLSRWDGIAPLAPLGEHWDLDMRYRFSVQDFFDQRHDVRLFPSDARLLWKLPR</sequence>
<dbReference type="InterPro" id="IPR052055">
    <property type="entry name" value="Hepadnavirus_pol/RT"/>
</dbReference>
<comment type="caution">
    <text evidence="1">The sequence shown here is derived from an EMBL/GenBank/DDBJ whole genome shotgun (WGS) entry which is preliminary data.</text>
</comment>
<dbReference type="PANTHER" id="PTHR33050">
    <property type="entry name" value="REVERSE TRANSCRIPTASE DOMAIN-CONTAINING PROTEIN"/>
    <property type="match status" value="1"/>
</dbReference>
<evidence type="ECO:0000313" key="1">
    <source>
        <dbReference type="EMBL" id="CAE7626731.1"/>
    </source>
</evidence>
<gene>
    <name evidence="1" type="ORF">SNEC2469_LOCUS17679</name>
</gene>
<evidence type="ECO:0000313" key="2">
    <source>
        <dbReference type="Proteomes" id="UP000601435"/>
    </source>
</evidence>
<organism evidence="1 2">
    <name type="scientific">Symbiodinium necroappetens</name>
    <dbReference type="NCBI Taxonomy" id="1628268"/>
    <lineage>
        <taxon>Eukaryota</taxon>
        <taxon>Sar</taxon>
        <taxon>Alveolata</taxon>
        <taxon>Dinophyceae</taxon>
        <taxon>Suessiales</taxon>
        <taxon>Symbiodiniaceae</taxon>
        <taxon>Symbiodinium</taxon>
    </lineage>
</organism>
<dbReference type="OrthoDB" id="438405at2759"/>
<reference evidence="1" key="1">
    <citation type="submission" date="2021-02" db="EMBL/GenBank/DDBJ databases">
        <authorList>
            <person name="Dougan E. K."/>
            <person name="Rhodes N."/>
            <person name="Thang M."/>
            <person name="Chan C."/>
        </authorList>
    </citation>
    <scope>NUCLEOTIDE SEQUENCE</scope>
</reference>
<dbReference type="EMBL" id="CAJNJA010029404">
    <property type="protein sequence ID" value="CAE7626731.1"/>
    <property type="molecule type" value="Genomic_DNA"/>
</dbReference>
<dbReference type="SUPFAM" id="SSF56672">
    <property type="entry name" value="DNA/RNA polymerases"/>
    <property type="match status" value="1"/>
</dbReference>
<dbReference type="InterPro" id="IPR043502">
    <property type="entry name" value="DNA/RNA_pol_sf"/>
</dbReference>
<protein>
    <submittedName>
        <fullName evidence="1">Uncharacterized protein</fullName>
    </submittedName>
</protein>
<dbReference type="PANTHER" id="PTHR33050:SF7">
    <property type="entry name" value="RIBONUCLEASE H"/>
    <property type="match status" value="1"/>
</dbReference>
<dbReference type="Proteomes" id="UP000601435">
    <property type="component" value="Unassembled WGS sequence"/>
</dbReference>
<proteinExistence type="predicted"/>
<keyword evidence="2" id="KW-1185">Reference proteome</keyword>
<dbReference type="AlphaFoldDB" id="A0A812VEJ5"/>